<keyword evidence="2" id="KW-0223">Dioxygenase</keyword>
<feature type="domain" description="VOC" evidence="1">
    <location>
        <begin position="8"/>
        <end position="129"/>
    </location>
</feature>
<dbReference type="GO" id="GO:0016829">
    <property type="term" value="F:lyase activity"/>
    <property type="evidence" value="ECO:0007669"/>
    <property type="project" value="UniProtKB-KW"/>
</dbReference>
<dbReference type="InterPro" id="IPR029068">
    <property type="entry name" value="Glyas_Bleomycin-R_OHBP_Dase"/>
</dbReference>
<keyword evidence="3" id="KW-1185">Reference proteome</keyword>
<keyword evidence="2" id="KW-0456">Lyase</keyword>
<dbReference type="SUPFAM" id="SSF54593">
    <property type="entry name" value="Glyoxalase/Bleomycin resistance protein/Dihydroxybiphenyl dioxygenase"/>
    <property type="match status" value="1"/>
</dbReference>
<dbReference type="OrthoDB" id="317332at2"/>
<gene>
    <name evidence="2" type="ORF">EV192_10386</name>
</gene>
<reference evidence="2 3" key="1">
    <citation type="submission" date="2019-03" db="EMBL/GenBank/DDBJ databases">
        <title>Genomic Encyclopedia of Type Strains, Phase IV (KMG-IV): sequencing the most valuable type-strain genomes for metagenomic binning, comparative biology and taxonomic classification.</title>
        <authorList>
            <person name="Goeker M."/>
        </authorList>
    </citation>
    <scope>NUCLEOTIDE SEQUENCE [LARGE SCALE GENOMIC DNA]</scope>
    <source>
        <strain evidence="2 3">DSM 45934</strain>
    </source>
</reference>
<evidence type="ECO:0000313" key="2">
    <source>
        <dbReference type="EMBL" id="TCO60511.1"/>
    </source>
</evidence>
<dbReference type="EMBL" id="SLWS01000003">
    <property type="protein sequence ID" value="TCO60511.1"/>
    <property type="molecule type" value="Genomic_DNA"/>
</dbReference>
<comment type="caution">
    <text evidence="2">The sequence shown here is derived from an EMBL/GenBank/DDBJ whole genome shotgun (WGS) entry which is preliminary data.</text>
</comment>
<name>A0A4R2JKI4_9PSEU</name>
<protein>
    <submittedName>
        <fullName evidence="2">Catechol 2,3-dioxygenase-like lactoylglutathione lyase family enzyme</fullName>
    </submittedName>
</protein>
<dbReference type="InterPro" id="IPR037523">
    <property type="entry name" value="VOC_core"/>
</dbReference>
<dbReference type="Proteomes" id="UP000295680">
    <property type="component" value="Unassembled WGS sequence"/>
</dbReference>
<evidence type="ECO:0000259" key="1">
    <source>
        <dbReference type="PROSITE" id="PS51819"/>
    </source>
</evidence>
<dbReference type="PROSITE" id="PS51819">
    <property type="entry name" value="VOC"/>
    <property type="match status" value="1"/>
</dbReference>
<accession>A0A4R2JKI4</accession>
<organism evidence="2 3">
    <name type="scientific">Actinocrispum wychmicini</name>
    <dbReference type="NCBI Taxonomy" id="1213861"/>
    <lineage>
        <taxon>Bacteria</taxon>
        <taxon>Bacillati</taxon>
        <taxon>Actinomycetota</taxon>
        <taxon>Actinomycetes</taxon>
        <taxon>Pseudonocardiales</taxon>
        <taxon>Pseudonocardiaceae</taxon>
        <taxon>Actinocrispum</taxon>
    </lineage>
</organism>
<evidence type="ECO:0000313" key="3">
    <source>
        <dbReference type="Proteomes" id="UP000295680"/>
    </source>
</evidence>
<dbReference type="RefSeq" id="WP_132115544.1">
    <property type="nucleotide sequence ID" value="NZ_SLWS01000003.1"/>
</dbReference>
<dbReference type="GO" id="GO:0051213">
    <property type="term" value="F:dioxygenase activity"/>
    <property type="evidence" value="ECO:0007669"/>
    <property type="project" value="UniProtKB-KW"/>
</dbReference>
<dbReference type="AlphaFoldDB" id="A0A4R2JKI4"/>
<dbReference type="Pfam" id="PF00903">
    <property type="entry name" value="Glyoxalase"/>
    <property type="match status" value="1"/>
</dbReference>
<sequence length="155" mass="17108">MATRELAGIHHVKIPVTDLARTAQWYRQVFGLCPTMEFREADGVVRGFVGEIPGLAPTQVAFRVNDVAAAGSRGFDPVSFAVKSRDDLETWVEHLDSLGIEHSPVIEASVGWLLVFDDPDGVTLHLYTWAEHGIDQADKPGYGQAITDPDRWQPI</sequence>
<dbReference type="InterPro" id="IPR004360">
    <property type="entry name" value="Glyas_Fos-R_dOase_dom"/>
</dbReference>
<keyword evidence="2" id="KW-0560">Oxidoreductase</keyword>
<proteinExistence type="predicted"/>
<dbReference type="Gene3D" id="3.10.180.10">
    <property type="entry name" value="2,3-Dihydroxybiphenyl 1,2-Dioxygenase, domain 1"/>
    <property type="match status" value="1"/>
</dbReference>